<dbReference type="OMA" id="KAMHNDI"/>
<proteinExistence type="predicted"/>
<gene>
    <name evidence="2" type="ORF">PHAVU_008G269200g</name>
</gene>
<name>V7B8U0_PHAVU</name>
<accession>V7B8U0</accession>
<evidence type="ECO:0000256" key="1">
    <source>
        <dbReference type="SAM" id="MobiDB-lite"/>
    </source>
</evidence>
<dbReference type="OrthoDB" id="1932652at2759"/>
<keyword evidence="3" id="KW-1185">Reference proteome</keyword>
<sequence>MRCLQLQSSLLPLHAKLKHQLHHISHTCKLFCLSTHQPPLLLHLPSPTSLSTKALPHLMVVSPAESGDLSSLLPIGGVLLAMYFVSNFVVPGFLANSFPKSDEEQKVDDEDEDEDEGEDEDEEEDEEEDDRR</sequence>
<feature type="compositionally biased region" description="Acidic residues" evidence="1">
    <location>
        <begin position="105"/>
        <end position="132"/>
    </location>
</feature>
<organism evidence="2 3">
    <name type="scientific">Phaseolus vulgaris</name>
    <name type="common">Kidney bean</name>
    <name type="synonym">French bean</name>
    <dbReference type="NCBI Taxonomy" id="3885"/>
    <lineage>
        <taxon>Eukaryota</taxon>
        <taxon>Viridiplantae</taxon>
        <taxon>Streptophyta</taxon>
        <taxon>Embryophyta</taxon>
        <taxon>Tracheophyta</taxon>
        <taxon>Spermatophyta</taxon>
        <taxon>Magnoliopsida</taxon>
        <taxon>eudicotyledons</taxon>
        <taxon>Gunneridae</taxon>
        <taxon>Pentapetalae</taxon>
        <taxon>rosids</taxon>
        <taxon>fabids</taxon>
        <taxon>Fabales</taxon>
        <taxon>Fabaceae</taxon>
        <taxon>Papilionoideae</taxon>
        <taxon>50 kb inversion clade</taxon>
        <taxon>NPAAA clade</taxon>
        <taxon>indigoferoid/millettioid clade</taxon>
        <taxon>Phaseoleae</taxon>
        <taxon>Phaseolus</taxon>
    </lineage>
</organism>
<reference evidence="3" key="1">
    <citation type="journal article" date="2014" name="Nat. Genet.">
        <title>A reference genome for common bean and genome-wide analysis of dual domestications.</title>
        <authorList>
            <person name="Schmutz J."/>
            <person name="McClean P.E."/>
            <person name="Mamidi S."/>
            <person name="Wu G.A."/>
            <person name="Cannon S.B."/>
            <person name="Grimwood J."/>
            <person name="Jenkins J."/>
            <person name="Shu S."/>
            <person name="Song Q."/>
            <person name="Chavarro C."/>
            <person name="Torres-Torres M."/>
            <person name="Geffroy V."/>
            <person name="Moghaddam S.M."/>
            <person name="Gao D."/>
            <person name="Abernathy B."/>
            <person name="Barry K."/>
            <person name="Blair M."/>
            <person name="Brick M.A."/>
            <person name="Chovatia M."/>
            <person name="Gepts P."/>
            <person name="Goodstein D.M."/>
            <person name="Gonzales M."/>
            <person name="Hellsten U."/>
            <person name="Hyten D.L."/>
            <person name="Jia G."/>
            <person name="Kelly J.D."/>
            <person name="Kudrna D."/>
            <person name="Lee R."/>
            <person name="Richard M.M."/>
            <person name="Miklas P.N."/>
            <person name="Osorno J.M."/>
            <person name="Rodrigues J."/>
            <person name="Thareau V."/>
            <person name="Urrea C.A."/>
            <person name="Wang M."/>
            <person name="Yu Y."/>
            <person name="Zhang M."/>
            <person name="Wing R.A."/>
            <person name="Cregan P.B."/>
            <person name="Rokhsar D.S."/>
            <person name="Jackson S.A."/>
        </authorList>
    </citation>
    <scope>NUCLEOTIDE SEQUENCE [LARGE SCALE GENOMIC DNA]</scope>
    <source>
        <strain evidence="3">cv. G19833</strain>
    </source>
</reference>
<dbReference type="STRING" id="3885.V7B8U0"/>
<dbReference type="PANTHER" id="PTHR37196">
    <property type="entry name" value="TRANSMEMBRANE PROTEIN"/>
    <property type="match status" value="1"/>
</dbReference>
<dbReference type="AlphaFoldDB" id="V7B8U0"/>
<dbReference type="Gramene" id="ESW14297">
    <property type="protein sequence ID" value="ESW14297"/>
    <property type="gene ID" value="PHAVU_008G269200g"/>
</dbReference>
<protein>
    <recommendedName>
        <fullName evidence="4">Transmembrane protein</fullName>
    </recommendedName>
</protein>
<dbReference type="EMBL" id="CM002295">
    <property type="protein sequence ID" value="ESW14297.1"/>
    <property type="molecule type" value="Genomic_DNA"/>
</dbReference>
<feature type="region of interest" description="Disordered" evidence="1">
    <location>
        <begin position="98"/>
        <end position="132"/>
    </location>
</feature>
<dbReference type="PANTHER" id="PTHR37196:SF2">
    <property type="entry name" value="TRANSMEMBRANE PROTEIN"/>
    <property type="match status" value="1"/>
</dbReference>
<dbReference type="Proteomes" id="UP000000226">
    <property type="component" value="Chromosome 8"/>
</dbReference>
<evidence type="ECO:0000313" key="3">
    <source>
        <dbReference type="Proteomes" id="UP000000226"/>
    </source>
</evidence>
<evidence type="ECO:0008006" key="4">
    <source>
        <dbReference type="Google" id="ProtNLM"/>
    </source>
</evidence>
<evidence type="ECO:0000313" key="2">
    <source>
        <dbReference type="EMBL" id="ESW14297.1"/>
    </source>
</evidence>
<dbReference type="eggNOG" id="KOG3682">
    <property type="taxonomic scope" value="Eukaryota"/>
</dbReference>